<sequence length="394" mass="43679">MVLVVFTEHTGSARDSMPRSIPPPVPYRRRKSKSSKSSWLSSFRRNPQAENRPLPDVPKDTTPIISPSGQPSGQASGIYITPTSSARVNADVVRSGHRKSRSSSSSSKKKTRRKSANDMMSSSSRDHSPSGSGLSLDCAIDADGPPLPPRTPSLEKLEKHRSKSGKHSKEYRDPLSPKSPKDRSVSFEGDSDVGATSGKHRSKVRRHHSSSKHKHGEKKMRQGRKMSAPSIMEQNDSGAQQIADHSFEEATDYLIPNSTREDSSKDDTDDALSLTSSVTSPLTSPTVLTFTSPLKPCRKSNTSSYTSTKRVRLPERTFNSPAELPRDMSELTCGELGQALRLLHMREETVERFAKHLVNGALLEKMDADILKSEFELTHFELFKIRQFVSGWRP</sequence>
<feature type="compositionally biased region" description="Low complexity" evidence="1">
    <location>
        <begin position="35"/>
        <end position="45"/>
    </location>
</feature>
<reference evidence="3" key="1">
    <citation type="submission" date="2015-02" db="EMBL/GenBank/DDBJ databases">
        <title>Genome sequencing for Strongylocentrotus purpuratus.</title>
        <authorList>
            <person name="Murali S."/>
            <person name="Liu Y."/>
            <person name="Vee V."/>
            <person name="English A."/>
            <person name="Wang M."/>
            <person name="Skinner E."/>
            <person name="Han Y."/>
            <person name="Muzny D.M."/>
            <person name="Worley K.C."/>
            <person name="Gibbs R.A."/>
        </authorList>
    </citation>
    <scope>NUCLEOTIDE SEQUENCE</scope>
</reference>
<dbReference type="KEGG" id="spu:105441182"/>
<evidence type="ECO:0000313" key="3">
    <source>
        <dbReference type="Proteomes" id="UP000007110"/>
    </source>
</evidence>
<dbReference type="RefSeq" id="XP_030839607.1">
    <property type="nucleotide sequence ID" value="XM_030983747.1"/>
</dbReference>
<evidence type="ECO:0000313" key="2">
    <source>
        <dbReference type="EnsemblMetazoa" id="XP_030839607"/>
    </source>
</evidence>
<feature type="compositionally biased region" description="Low complexity" evidence="1">
    <location>
        <begin position="66"/>
        <end position="77"/>
    </location>
</feature>
<feature type="region of interest" description="Disordered" evidence="1">
    <location>
        <begin position="1"/>
        <end position="227"/>
    </location>
</feature>
<feature type="compositionally biased region" description="Basic and acidic residues" evidence="1">
    <location>
        <begin position="167"/>
        <end position="185"/>
    </location>
</feature>
<dbReference type="Gene3D" id="1.10.150.50">
    <property type="entry name" value="Transcription Factor, Ets-1"/>
    <property type="match status" value="1"/>
</dbReference>
<keyword evidence="3" id="KW-1185">Reference proteome</keyword>
<dbReference type="PANTHER" id="PTHR14454">
    <property type="entry name" value="GRB2-ASSOCIATED AND REGULATOR OF MAPK PROTEIN FAMILY MEMBER"/>
    <property type="match status" value="1"/>
</dbReference>
<reference evidence="2" key="2">
    <citation type="submission" date="2021-01" db="UniProtKB">
        <authorList>
            <consortium name="EnsemblMetazoa"/>
        </authorList>
    </citation>
    <scope>IDENTIFICATION</scope>
</reference>
<feature type="compositionally biased region" description="Basic residues" evidence="1">
    <location>
        <begin position="95"/>
        <end position="114"/>
    </location>
</feature>
<accession>A0A7M7SY09</accession>
<dbReference type="EnsemblMetazoa" id="XM_030983747">
    <property type="protein sequence ID" value="XP_030839607"/>
    <property type="gene ID" value="LOC105441182"/>
</dbReference>
<evidence type="ECO:0000256" key="1">
    <source>
        <dbReference type="SAM" id="MobiDB-lite"/>
    </source>
</evidence>
<dbReference type="OrthoDB" id="10596117at2759"/>
<dbReference type="InParanoid" id="A0A7M7SY09"/>
<dbReference type="InterPro" id="IPR052281">
    <property type="entry name" value="GAREM"/>
</dbReference>
<name>A0A7M7SY09_STRPU</name>
<organism evidence="2 3">
    <name type="scientific">Strongylocentrotus purpuratus</name>
    <name type="common">Purple sea urchin</name>
    <dbReference type="NCBI Taxonomy" id="7668"/>
    <lineage>
        <taxon>Eukaryota</taxon>
        <taxon>Metazoa</taxon>
        <taxon>Echinodermata</taxon>
        <taxon>Eleutherozoa</taxon>
        <taxon>Echinozoa</taxon>
        <taxon>Echinoidea</taxon>
        <taxon>Euechinoidea</taxon>
        <taxon>Echinacea</taxon>
        <taxon>Camarodonta</taxon>
        <taxon>Echinidea</taxon>
        <taxon>Strongylocentrotidae</taxon>
        <taxon>Strongylocentrotus</taxon>
    </lineage>
</organism>
<proteinExistence type="predicted"/>
<dbReference type="AlphaFoldDB" id="A0A7M7SY09"/>
<feature type="compositionally biased region" description="Basic residues" evidence="1">
    <location>
        <begin position="198"/>
        <end position="224"/>
    </location>
</feature>
<dbReference type="InterPro" id="IPR013761">
    <property type="entry name" value="SAM/pointed_sf"/>
</dbReference>
<feature type="compositionally biased region" description="Low complexity" evidence="1">
    <location>
        <begin position="271"/>
        <end position="285"/>
    </location>
</feature>
<feature type="region of interest" description="Disordered" evidence="1">
    <location>
        <begin position="254"/>
        <end position="285"/>
    </location>
</feature>
<dbReference type="Proteomes" id="UP000007110">
    <property type="component" value="Unassembled WGS sequence"/>
</dbReference>
<dbReference type="PANTHER" id="PTHR14454:SF11">
    <property type="entry name" value="SERRANO, ISOFORM F"/>
    <property type="match status" value="1"/>
</dbReference>
<protein>
    <submittedName>
        <fullName evidence="2">Uncharacterized protein</fullName>
    </submittedName>
</protein>
<dbReference type="GeneID" id="105441182"/>